<dbReference type="Pfam" id="PF18563">
    <property type="entry name" value="TubC_N"/>
    <property type="match status" value="1"/>
</dbReference>
<evidence type="ECO:0000259" key="1">
    <source>
        <dbReference type="Pfam" id="PF18563"/>
    </source>
</evidence>
<reference evidence="3" key="1">
    <citation type="journal article" date="2020" name="ISME J.">
        <title>Comparative genomics reveals insights into cyanobacterial evolution and habitat adaptation.</title>
        <authorList>
            <person name="Chen M.Y."/>
            <person name="Teng W.K."/>
            <person name="Zhao L."/>
            <person name="Hu C.X."/>
            <person name="Zhou Y.K."/>
            <person name="Han B.P."/>
            <person name="Song L.R."/>
            <person name="Shu W.S."/>
        </authorList>
    </citation>
    <scope>NUCLEOTIDE SEQUENCE [LARGE SCALE GENOMIC DNA]</scope>
    <source>
        <strain evidence="3">FACHB-251</strain>
    </source>
</reference>
<proteinExistence type="predicted"/>
<keyword evidence="3" id="KW-1185">Reference proteome</keyword>
<dbReference type="Proteomes" id="UP000662185">
    <property type="component" value="Unassembled WGS sequence"/>
</dbReference>
<protein>
    <submittedName>
        <fullName evidence="2">Non-ribosomal peptide synthase</fullName>
    </submittedName>
</protein>
<accession>A0A926WF43</accession>
<comment type="caution">
    <text evidence="2">The sequence shown here is derived from an EMBL/GenBank/DDBJ whole genome shotgun (WGS) entry which is preliminary data.</text>
</comment>
<organism evidence="2 3">
    <name type="scientific">Anabaena sphaerica FACHB-251</name>
    <dbReference type="NCBI Taxonomy" id="2692883"/>
    <lineage>
        <taxon>Bacteria</taxon>
        <taxon>Bacillati</taxon>
        <taxon>Cyanobacteriota</taxon>
        <taxon>Cyanophyceae</taxon>
        <taxon>Nostocales</taxon>
        <taxon>Nostocaceae</taxon>
        <taxon>Anabaena</taxon>
    </lineage>
</organism>
<dbReference type="RefSeq" id="WP_190558757.1">
    <property type="nucleotide sequence ID" value="NZ_JACJQU010000003.1"/>
</dbReference>
<dbReference type="InterPro" id="IPR041464">
    <property type="entry name" value="TubC_N"/>
</dbReference>
<dbReference type="EMBL" id="JACJQU010000003">
    <property type="protein sequence ID" value="MBD2293394.1"/>
    <property type="molecule type" value="Genomic_DNA"/>
</dbReference>
<dbReference type="Gene3D" id="1.10.10.1830">
    <property type="entry name" value="Non-ribosomal peptide synthase, adenylation domain"/>
    <property type="match status" value="1"/>
</dbReference>
<dbReference type="AlphaFoldDB" id="A0A926WF43"/>
<feature type="domain" description="TubC N-terminal docking" evidence="1">
    <location>
        <begin position="5"/>
        <end position="54"/>
    </location>
</feature>
<dbReference type="InterPro" id="IPR044894">
    <property type="entry name" value="TubC_N_sf"/>
</dbReference>
<sequence>MNASEILAKLTQQGVEFWVENSKLNIRSPKGVITPEIQAEIATYKGDILALLQEMNIATKSASEPLSQGISLQTIGRLIGGFSGESPIGYQPPIINPTMMAQNLSVTFRPLPHGYHNQTIIKFRQELAVNLKTLGVTLIPWQEATTEVFYDIKIPIVNWNRSLKMKGVRAEIDAVIDVERPNSWLRKLGIFIAETFYTLSYPWLVNQQKMSVVQIAKLSSWAEDHAAKYVEDPTNTQVIILSKIDDEFVNPLTKYQEKISIGINTLIKTFSEIVIGVSSDQISILNMNLSDSIFSRTEIDDFISKSLIPKVFVPIAPLLMSRFEIAEYNPYISSYAHKLVKLGRELASTGLFPPGFKLAEVIKRKSHRDIVNVIVNGRTGVSYGFVAYAEPPYYVGKPEITATEWENLLPVAGFSSNEIRKNEAGRRYIKILIAGDYVFKQIPDIWLLSSRSGSNKTDLNIEQDIIRIGLKNNLHLQLPVGNQSAKLDIKPSYDIYVMLAISLAAALYTPELIENGAPIVHFHGYPAFDWFQENEYCFGVDNPSVPCGTYESGVFNFLGLSNLTNQQTKNVQLVSLIEPDHGTNFIARDSDYLVDRFKNGCVAEQIELGGQHFASLKANLSSKNQFIIHREQGIGNRE</sequence>
<evidence type="ECO:0000313" key="2">
    <source>
        <dbReference type="EMBL" id="MBD2293394.1"/>
    </source>
</evidence>
<name>A0A926WF43_9NOST</name>
<evidence type="ECO:0000313" key="3">
    <source>
        <dbReference type="Proteomes" id="UP000662185"/>
    </source>
</evidence>
<gene>
    <name evidence="2" type="ORF">H6G06_07800</name>
</gene>